<feature type="region of interest" description="Disordered" evidence="1">
    <location>
        <begin position="93"/>
        <end position="125"/>
    </location>
</feature>
<keyword evidence="3" id="KW-1185">Reference proteome</keyword>
<protein>
    <submittedName>
        <fullName evidence="2">Platelet-derived growth factor receptor beta</fullName>
    </submittedName>
</protein>
<reference evidence="2" key="1">
    <citation type="submission" date="2023-04" db="EMBL/GenBank/DDBJ databases">
        <title>Chromosome-level genome of Chaenocephalus aceratus.</title>
        <authorList>
            <person name="Park H."/>
        </authorList>
    </citation>
    <scope>NUCLEOTIDE SEQUENCE</scope>
    <source>
        <strain evidence="2">DE</strain>
        <tissue evidence="2">Muscle</tissue>
    </source>
</reference>
<feature type="region of interest" description="Disordered" evidence="1">
    <location>
        <begin position="1"/>
        <end position="43"/>
    </location>
</feature>
<gene>
    <name evidence="2" type="ORF">KUDE01_015826</name>
</gene>
<dbReference type="Proteomes" id="UP001228049">
    <property type="component" value="Unassembled WGS sequence"/>
</dbReference>
<evidence type="ECO:0000256" key="1">
    <source>
        <dbReference type="SAM" id="MobiDB-lite"/>
    </source>
</evidence>
<dbReference type="AlphaFoldDB" id="A0AAD9B2M3"/>
<feature type="compositionally biased region" description="Basic and acidic residues" evidence="1">
    <location>
        <begin position="116"/>
        <end position="125"/>
    </location>
</feature>
<proteinExistence type="predicted"/>
<comment type="caution">
    <text evidence="2">The sequence shown here is derived from an EMBL/GenBank/DDBJ whole genome shotgun (WGS) entry which is preliminary data.</text>
</comment>
<organism evidence="2 3">
    <name type="scientific">Dissostichus eleginoides</name>
    <name type="common">Patagonian toothfish</name>
    <name type="synonym">Dissostichus amissus</name>
    <dbReference type="NCBI Taxonomy" id="100907"/>
    <lineage>
        <taxon>Eukaryota</taxon>
        <taxon>Metazoa</taxon>
        <taxon>Chordata</taxon>
        <taxon>Craniata</taxon>
        <taxon>Vertebrata</taxon>
        <taxon>Euteleostomi</taxon>
        <taxon>Actinopterygii</taxon>
        <taxon>Neopterygii</taxon>
        <taxon>Teleostei</taxon>
        <taxon>Neoteleostei</taxon>
        <taxon>Acanthomorphata</taxon>
        <taxon>Eupercaria</taxon>
        <taxon>Perciformes</taxon>
        <taxon>Notothenioidei</taxon>
        <taxon>Nototheniidae</taxon>
        <taxon>Dissostichus</taxon>
    </lineage>
</organism>
<evidence type="ECO:0000313" key="2">
    <source>
        <dbReference type="EMBL" id="KAK1875049.1"/>
    </source>
</evidence>
<keyword evidence="2" id="KW-0675">Receptor</keyword>
<name>A0AAD9B2M3_DISEL</name>
<accession>A0AAD9B2M3</accession>
<sequence length="125" mass="13262">CESVPRAAVDSGLLLVSEDRKQDDPPRTRPSQHVRPDEGVLGGESSVQTLLLLAGGLGGEHADGGLQEALPAADGGLPVQSGCAQIQTEFTETDGVRRTKPRCSGGWRRARGGRLLPHDLHHPHH</sequence>
<feature type="non-terminal residue" evidence="2">
    <location>
        <position position="1"/>
    </location>
</feature>
<dbReference type="EMBL" id="JASDAP010000355">
    <property type="protein sequence ID" value="KAK1875049.1"/>
    <property type="molecule type" value="Genomic_DNA"/>
</dbReference>
<evidence type="ECO:0000313" key="3">
    <source>
        <dbReference type="Proteomes" id="UP001228049"/>
    </source>
</evidence>
<feature type="compositionally biased region" description="Basic and acidic residues" evidence="1">
    <location>
        <begin position="17"/>
        <end position="27"/>
    </location>
</feature>